<evidence type="ECO:0000313" key="2">
    <source>
        <dbReference type="Proteomes" id="UP000004459"/>
    </source>
</evidence>
<sequence length="50" mass="5741">MLFSTSEPIVDRPGLGYTWKTKKFPLTFHGVQGVLRERRFKKILTRCGSG</sequence>
<evidence type="ECO:0000313" key="1">
    <source>
        <dbReference type="EMBL" id="EHM40582.1"/>
    </source>
</evidence>
<protein>
    <submittedName>
        <fullName evidence="1">Uncharacterized protein</fullName>
    </submittedName>
</protein>
<gene>
    <name evidence="1" type="ORF">HMPREF0372_03491</name>
</gene>
<feature type="non-terminal residue" evidence="1">
    <location>
        <position position="50"/>
    </location>
</feature>
<organism evidence="1 2">
    <name type="scientific">Flavonifractor plautii ATCC 29863</name>
    <dbReference type="NCBI Taxonomy" id="411475"/>
    <lineage>
        <taxon>Bacteria</taxon>
        <taxon>Bacillati</taxon>
        <taxon>Bacillota</taxon>
        <taxon>Clostridia</taxon>
        <taxon>Eubacteriales</taxon>
        <taxon>Oscillospiraceae</taxon>
        <taxon>Flavonifractor</taxon>
    </lineage>
</organism>
<comment type="caution">
    <text evidence="1">The sequence shown here is derived from an EMBL/GenBank/DDBJ whole genome shotgun (WGS) entry which is preliminary data.</text>
</comment>
<dbReference type="Proteomes" id="UP000004459">
    <property type="component" value="Unassembled WGS sequence"/>
</dbReference>
<name>G9YVC6_FLAPL</name>
<accession>G9YVC6</accession>
<proteinExistence type="predicted"/>
<dbReference type="EMBL" id="AGCK01000286">
    <property type="protein sequence ID" value="EHM40582.1"/>
    <property type="molecule type" value="Genomic_DNA"/>
</dbReference>
<dbReference type="HOGENOM" id="CLU_3146198_0_0_9"/>
<reference evidence="1 2" key="1">
    <citation type="submission" date="2011-08" db="EMBL/GenBank/DDBJ databases">
        <authorList>
            <person name="Weinstock G."/>
            <person name="Sodergren E."/>
            <person name="Clifton S."/>
            <person name="Fulton L."/>
            <person name="Fulton B."/>
            <person name="Courtney L."/>
            <person name="Fronick C."/>
            <person name="Harrison M."/>
            <person name="Strong C."/>
            <person name="Farmer C."/>
            <person name="Delahaunty K."/>
            <person name="Markovic C."/>
            <person name="Hall O."/>
            <person name="Minx P."/>
            <person name="Tomlinson C."/>
            <person name="Mitreva M."/>
            <person name="Hou S."/>
            <person name="Chen J."/>
            <person name="Wollam A."/>
            <person name="Pepin K.H."/>
            <person name="Johnson M."/>
            <person name="Bhonagiri V."/>
            <person name="Zhang X."/>
            <person name="Suruliraj S."/>
            <person name="Warren W."/>
            <person name="Chinwalla A."/>
            <person name="Mardis E.R."/>
            <person name="Wilson R.K."/>
        </authorList>
    </citation>
    <scope>NUCLEOTIDE SEQUENCE [LARGE SCALE GENOMIC DNA]</scope>
    <source>
        <strain evidence="1 2">ATCC 29863</strain>
    </source>
</reference>
<dbReference type="AlphaFoldDB" id="G9YVC6"/>